<comment type="cofactor">
    <cofactor evidence="1 8">
        <name>Fe(2+)</name>
        <dbReference type="ChEBI" id="CHEBI:29033"/>
    </cofactor>
</comment>
<organism evidence="10 11">
    <name type="scientific">Wuchereria bancrofti</name>
    <dbReference type="NCBI Taxonomy" id="6293"/>
    <lineage>
        <taxon>Eukaryota</taxon>
        <taxon>Metazoa</taxon>
        <taxon>Ecdysozoa</taxon>
        <taxon>Nematoda</taxon>
        <taxon>Chromadorea</taxon>
        <taxon>Rhabditida</taxon>
        <taxon>Spirurina</taxon>
        <taxon>Spiruromorpha</taxon>
        <taxon>Filarioidea</taxon>
        <taxon>Onchocercidae</taxon>
        <taxon>Wuchereria</taxon>
    </lineage>
</organism>
<proteinExistence type="inferred from homology"/>
<dbReference type="Proteomes" id="UP000270924">
    <property type="component" value="Unassembled WGS sequence"/>
</dbReference>
<feature type="binding site" evidence="7">
    <location>
        <position position="352"/>
    </location>
    <ligand>
        <name>Fe cation</name>
        <dbReference type="ChEBI" id="CHEBI:24875"/>
    </ligand>
</feature>
<dbReference type="OrthoDB" id="983542at2759"/>
<dbReference type="AlphaFoldDB" id="A0A3P7DC86"/>
<dbReference type="FunCoup" id="A0A3P7DC86">
    <property type="interactions" value="22"/>
</dbReference>
<dbReference type="PROSITE" id="PS51410">
    <property type="entry name" value="BH4_AAA_HYDROXYL_2"/>
    <property type="match status" value="1"/>
</dbReference>
<dbReference type="GO" id="GO:0030424">
    <property type="term" value="C:axon"/>
    <property type="evidence" value="ECO:0007669"/>
    <property type="project" value="TreeGrafter"/>
</dbReference>
<comment type="similarity">
    <text evidence="2">Belongs to the biopterin-dependent aromatic amino acid hydroxylase family.</text>
</comment>
<dbReference type="PANTHER" id="PTHR11473">
    <property type="entry name" value="AROMATIC AMINO ACID HYDROXYLASE"/>
    <property type="match status" value="1"/>
</dbReference>
<dbReference type="GO" id="GO:0005737">
    <property type="term" value="C:cytoplasm"/>
    <property type="evidence" value="ECO:0007669"/>
    <property type="project" value="TreeGrafter"/>
</dbReference>
<dbReference type="PANTHER" id="PTHR11473:SF15">
    <property type="entry name" value="TYROSINE 3-MONOOXYGENASE"/>
    <property type="match status" value="1"/>
</dbReference>
<evidence type="ECO:0000256" key="2">
    <source>
        <dbReference type="ARBA" id="ARBA00009712"/>
    </source>
</evidence>
<keyword evidence="6" id="KW-0503">Monooxygenase</keyword>
<gene>
    <name evidence="10" type="ORF">WBA_LOCUS209</name>
</gene>
<dbReference type="InterPro" id="IPR018301">
    <property type="entry name" value="ArAA_hydroxylase_Fe/CU_BS"/>
</dbReference>
<evidence type="ECO:0000256" key="1">
    <source>
        <dbReference type="ARBA" id="ARBA00001954"/>
    </source>
</evidence>
<evidence type="ECO:0000256" key="5">
    <source>
        <dbReference type="ARBA" id="ARBA00023004"/>
    </source>
</evidence>
<dbReference type="SUPFAM" id="SSF56534">
    <property type="entry name" value="Aromatic aminoacid monoxygenases, catalytic and oligomerization domains"/>
    <property type="match status" value="1"/>
</dbReference>
<evidence type="ECO:0000256" key="6">
    <source>
        <dbReference type="ARBA" id="ARBA00023033"/>
    </source>
</evidence>
<dbReference type="InterPro" id="IPR036329">
    <property type="entry name" value="Aro-AA_hydroxylase_C_sf"/>
</dbReference>
<dbReference type="GO" id="GO:0004511">
    <property type="term" value="F:tyrosine 3-monooxygenase activity"/>
    <property type="evidence" value="ECO:0007669"/>
    <property type="project" value="TreeGrafter"/>
</dbReference>
<dbReference type="InterPro" id="IPR019774">
    <property type="entry name" value="Aromatic-AA_hydroxylase_C"/>
</dbReference>
<dbReference type="InterPro" id="IPR001273">
    <property type="entry name" value="ArAA_hydroxylase"/>
</dbReference>
<feature type="binding site" evidence="7">
    <location>
        <position position="397"/>
    </location>
    <ligand>
        <name>Fe cation</name>
        <dbReference type="ChEBI" id="CHEBI:24875"/>
    </ligand>
</feature>
<accession>A0A3P7DC86</accession>
<evidence type="ECO:0000256" key="8">
    <source>
        <dbReference type="PIRSR" id="PIRSR601273-2"/>
    </source>
</evidence>
<name>A0A3P7DC86_WUCBA</name>
<evidence type="ECO:0000256" key="3">
    <source>
        <dbReference type="ARBA" id="ARBA00022723"/>
    </source>
</evidence>
<dbReference type="OMA" id="SVEHGYP"/>
<feature type="domain" description="Biopterin-dependent aromatic amino acid hydroxylase family profile" evidence="9">
    <location>
        <begin position="172"/>
        <end position="519"/>
    </location>
</feature>
<dbReference type="GO" id="GO:0043204">
    <property type="term" value="C:perikaryon"/>
    <property type="evidence" value="ECO:0007669"/>
    <property type="project" value="TreeGrafter"/>
</dbReference>
<evidence type="ECO:0000256" key="4">
    <source>
        <dbReference type="ARBA" id="ARBA00023002"/>
    </source>
</evidence>
<keyword evidence="3 7" id="KW-0479">Metal-binding</keyword>
<dbReference type="PRINTS" id="PR00372">
    <property type="entry name" value="FYWHYDRXLASE"/>
</dbReference>
<feature type="binding site" evidence="7">
    <location>
        <position position="357"/>
    </location>
    <ligand>
        <name>Fe cation</name>
        <dbReference type="ChEBI" id="CHEBI:24875"/>
    </ligand>
</feature>
<evidence type="ECO:0000259" key="9">
    <source>
        <dbReference type="PROSITE" id="PS51410"/>
    </source>
</evidence>
<dbReference type="Pfam" id="PF00351">
    <property type="entry name" value="Biopterin_H"/>
    <property type="match status" value="1"/>
</dbReference>
<dbReference type="InterPro" id="IPR036951">
    <property type="entry name" value="ArAA_hydroxylase_sf"/>
</dbReference>
<protein>
    <recommendedName>
        <fullName evidence="9">Biopterin-dependent aromatic amino acid hydroxylase family profile domain-containing protein</fullName>
    </recommendedName>
</protein>
<dbReference type="InParanoid" id="A0A3P7DC86"/>
<evidence type="ECO:0000313" key="10">
    <source>
        <dbReference type="EMBL" id="VDM06823.1"/>
    </source>
</evidence>
<dbReference type="PROSITE" id="PS00367">
    <property type="entry name" value="BH4_AAA_HYDROXYL_1"/>
    <property type="match status" value="1"/>
</dbReference>
<keyword evidence="4" id="KW-0560">Oxidoreductase</keyword>
<sequence>MSKFGRRENLVHQASFDRLQNATLKQESVKKHRKEIAESPEYARILKELNDEGIELIWSSGTNVPMRIAVVLAAEGNTFVKSISWFYLFIYSPTEDSVEFLSSILVEYEMNGIRLKHLEILPAQERNGSYIVADIKKNLKVKFEIFADCECTKDAFLNTTKCLADRYHILRLNVYNSTDGSIEKIPWFPKHISDLDKCYHCVVKYEPTSDPRHPGYGDKTYIQRREQLNDIAKEYKYGEKLPEIEYSSEEHKTWEVVFNKLKSLHSSYTCIEYQQNFRQMELEGLLEPTRIPKLSLINKYLQRKTGFTLRPCAGLLSARDFLASLAFRVFQTTIYVRHYGSPHHSPEPDLIHEFIGHCPMFADPLIAQFSQQIGLLSLGATDEQIEQLATVYWFTVEFGLCRQNGQLKAIGAGLLSSYGELMHACSDKPQHEAFDPQRTALQKYEDFDYQPLYFVADSIFDAVTKLRVFAQNFQRSFVVTYDPYTESVEVIREMQDLKDGLNRFKGELSSFTEAVEALSKNIAKK</sequence>
<dbReference type="EMBL" id="UYWW01000022">
    <property type="protein sequence ID" value="VDM06823.1"/>
    <property type="molecule type" value="Genomic_DNA"/>
</dbReference>
<keyword evidence="5 7" id="KW-0408">Iron</keyword>
<keyword evidence="11" id="KW-1185">Reference proteome</keyword>
<dbReference type="PIRSF" id="PIRSF000336">
    <property type="entry name" value="TH"/>
    <property type="match status" value="1"/>
</dbReference>
<reference evidence="10 11" key="1">
    <citation type="submission" date="2018-11" db="EMBL/GenBank/DDBJ databases">
        <authorList>
            <consortium name="Pathogen Informatics"/>
        </authorList>
    </citation>
    <scope>NUCLEOTIDE SEQUENCE [LARGE SCALE GENOMIC DNA]</scope>
</reference>
<evidence type="ECO:0000256" key="7">
    <source>
        <dbReference type="PIRSR" id="PIRSR000336-1"/>
    </source>
</evidence>
<dbReference type="InterPro" id="IPR019773">
    <property type="entry name" value="Tyrosine_3-monooxygenase-like"/>
</dbReference>
<dbReference type="GO" id="GO:0005506">
    <property type="term" value="F:iron ion binding"/>
    <property type="evidence" value="ECO:0007669"/>
    <property type="project" value="InterPro"/>
</dbReference>
<evidence type="ECO:0000313" key="11">
    <source>
        <dbReference type="Proteomes" id="UP000270924"/>
    </source>
</evidence>
<dbReference type="GO" id="GO:0006585">
    <property type="term" value="P:dopamine biosynthetic process from tyrosine"/>
    <property type="evidence" value="ECO:0007669"/>
    <property type="project" value="TreeGrafter"/>
</dbReference>
<dbReference type="Gene3D" id="1.10.800.10">
    <property type="entry name" value="Aromatic amino acid hydroxylase"/>
    <property type="match status" value="1"/>
</dbReference>